<keyword evidence="6 9" id="KW-0812">Transmembrane</keyword>
<dbReference type="GO" id="GO:0005886">
    <property type="term" value="C:plasma membrane"/>
    <property type="evidence" value="ECO:0007669"/>
    <property type="project" value="UniProtKB-SubCell"/>
</dbReference>
<proteinExistence type="inferred from homology"/>
<protein>
    <recommendedName>
        <fullName evidence="3">UPF0208 membrane protein YfbV</fullName>
    </recommendedName>
</protein>
<reference evidence="10" key="2">
    <citation type="journal article" date="2021" name="PeerJ">
        <title>Extensive microbial diversity within the chicken gut microbiome revealed by metagenomics and culture.</title>
        <authorList>
            <person name="Gilroy R."/>
            <person name="Ravi A."/>
            <person name="Getino M."/>
            <person name="Pursley I."/>
            <person name="Horton D.L."/>
            <person name="Alikhan N.F."/>
            <person name="Baker D."/>
            <person name="Gharbi K."/>
            <person name="Hall N."/>
            <person name="Watson M."/>
            <person name="Adriaenssens E.M."/>
            <person name="Foster-Nyarko E."/>
            <person name="Jarju S."/>
            <person name="Secka A."/>
            <person name="Antonio M."/>
            <person name="Oren A."/>
            <person name="Chaudhuri R.R."/>
            <person name="La Ragione R."/>
            <person name="Hildebrand F."/>
            <person name="Pallen M.J."/>
        </authorList>
    </citation>
    <scope>NUCLEOTIDE SEQUENCE</scope>
    <source>
        <strain evidence="10">17213</strain>
    </source>
</reference>
<accession>A0A9D9DF87</accession>
<keyword evidence="5" id="KW-0997">Cell inner membrane</keyword>
<dbReference type="Pfam" id="PF04217">
    <property type="entry name" value="DUF412"/>
    <property type="match status" value="1"/>
</dbReference>
<dbReference type="InterPro" id="IPR007334">
    <property type="entry name" value="UPF0208"/>
</dbReference>
<dbReference type="AlphaFoldDB" id="A0A9D9DF87"/>
<evidence type="ECO:0000256" key="3">
    <source>
        <dbReference type="ARBA" id="ARBA00018831"/>
    </source>
</evidence>
<evidence type="ECO:0000313" key="11">
    <source>
        <dbReference type="Proteomes" id="UP000823631"/>
    </source>
</evidence>
<keyword evidence="7 9" id="KW-1133">Transmembrane helix</keyword>
<comment type="subcellular location">
    <subcellularLocation>
        <location evidence="1">Cell inner membrane</location>
        <topology evidence="1">Multi-pass membrane protein</topology>
    </subcellularLocation>
</comment>
<dbReference type="EMBL" id="JADINH010000168">
    <property type="protein sequence ID" value="MBO8416296.1"/>
    <property type="molecule type" value="Genomic_DNA"/>
</dbReference>
<name>A0A9D9DF87_9GAMM</name>
<evidence type="ECO:0000256" key="5">
    <source>
        <dbReference type="ARBA" id="ARBA00022519"/>
    </source>
</evidence>
<evidence type="ECO:0000256" key="8">
    <source>
        <dbReference type="ARBA" id="ARBA00023136"/>
    </source>
</evidence>
<evidence type="ECO:0000256" key="4">
    <source>
        <dbReference type="ARBA" id="ARBA00022475"/>
    </source>
</evidence>
<evidence type="ECO:0000256" key="2">
    <source>
        <dbReference type="ARBA" id="ARBA00009474"/>
    </source>
</evidence>
<comment type="similarity">
    <text evidence="2">Belongs to the UPF0208 family.</text>
</comment>
<dbReference type="NCBIfam" id="NF002493">
    <property type="entry name" value="PRK01816.1"/>
    <property type="match status" value="1"/>
</dbReference>
<evidence type="ECO:0000256" key="6">
    <source>
        <dbReference type="ARBA" id="ARBA00022692"/>
    </source>
</evidence>
<evidence type="ECO:0000256" key="7">
    <source>
        <dbReference type="ARBA" id="ARBA00022989"/>
    </source>
</evidence>
<comment type="caution">
    <text evidence="10">The sequence shown here is derived from an EMBL/GenBank/DDBJ whole genome shotgun (WGS) entry which is preliminary data.</text>
</comment>
<sequence>MLKTAWRGSRYLELWPEHKILGAIFPEIRVKYVMRWGRRLIPPFIVFIILWNYVQGGGLKGVSFIYTQTSNWPLAALSILFLLGIMFHGYYWAGRRSQLKLGGTLKQYYQDLCARLSRPARSEPDLYELAQTLKEGMKKLGPSILDGL</sequence>
<evidence type="ECO:0000256" key="1">
    <source>
        <dbReference type="ARBA" id="ARBA00004429"/>
    </source>
</evidence>
<evidence type="ECO:0000256" key="9">
    <source>
        <dbReference type="SAM" id="Phobius"/>
    </source>
</evidence>
<reference evidence="10" key="1">
    <citation type="submission" date="2020-10" db="EMBL/GenBank/DDBJ databases">
        <authorList>
            <person name="Gilroy R."/>
        </authorList>
    </citation>
    <scope>NUCLEOTIDE SEQUENCE</scope>
    <source>
        <strain evidence="10">17213</strain>
    </source>
</reference>
<gene>
    <name evidence="10" type="ORF">IAB19_07960</name>
</gene>
<organism evidence="10 11">
    <name type="scientific">Candidatus Avisuccinivibrio stercorigallinarum</name>
    <dbReference type="NCBI Taxonomy" id="2840704"/>
    <lineage>
        <taxon>Bacteria</taxon>
        <taxon>Pseudomonadati</taxon>
        <taxon>Pseudomonadota</taxon>
        <taxon>Gammaproteobacteria</taxon>
        <taxon>Aeromonadales</taxon>
        <taxon>Succinivibrionaceae</taxon>
        <taxon>Succinivibrionaceae incertae sedis</taxon>
        <taxon>Candidatus Avisuccinivibrio</taxon>
    </lineage>
</organism>
<dbReference type="Proteomes" id="UP000823631">
    <property type="component" value="Unassembled WGS sequence"/>
</dbReference>
<evidence type="ECO:0000313" key="10">
    <source>
        <dbReference type="EMBL" id="MBO8416296.1"/>
    </source>
</evidence>
<feature type="transmembrane region" description="Helical" evidence="9">
    <location>
        <begin position="36"/>
        <end position="54"/>
    </location>
</feature>
<feature type="transmembrane region" description="Helical" evidence="9">
    <location>
        <begin position="74"/>
        <end position="93"/>
    </location>
</feature>
<keyword evidence="4" id="KW-1003">Cell membrane</keyword>
<keyword evidence="8 9" id="KW-0472">Membrane</keyword>